<protein>
    <submittedName>
        <fullName evidence="1">Uncharacterized protein</fullName>
    </submittedName>
</protein>
<evidence type="ECO:0000313" key="1">
    <source>
        <dbReference type="EMBL" id="PJF16541.1"/>
    </source>
</evidence>
<comment type="caution">
    <text evidence="1">The sequence shown here is derived from an EMBL/GenBank/DDBJ whole genome shotgun (WGS) entry which is preliminary data.</text>
</comment>
<evidence type="ECO:0000313" key="2">
    <source>
        <dbReference type="Proteomes" id="UP000240830"/>
    </source>
</evidence>
<keyword evidence="2" id="KW-1185">Reference proteome</keyword>
<proteinExistence type="predicted"/>
<dbReference type="EMBL" id="MTSL01000217">
    <property type="protein sequence ID" value="PJF16541.1"/>
    <property type="molecule type" value="Genomic_DNA"/>
</dbReference>
<organism evidence="1 2">
    <name type="scientific">Paramicrosporidium saccamoebae</name>
    <dbReference type="NCBI Taxonomy" id="1246581"/>
    <lineage>
        <taxon>Eukaryota</taxon>
        <taxon>Fungi</taxon>
        <taxon>Fungi incertae sedis</taxon>
        <taxon>Cryptomycota</taxon>
        <taxon>Cryptomycota incertae sedis</taxon>
        <taxon>Paramicrosporidium</taxon>
    </lineage>
</organism>
<dbReference type="Proteomes" id="UP000240830">
    <property type="component" value="Unassembled WGS sequence"/>
</dbReference>
<accession>A0A2H9TFN9</accession>
<dbReference type="AlphaFoldDB" id="A0A2H9TFN9"/>
<name>A0A2H9TFN9_9FUNG</name>
<sequence length="166" mass="18763">MSSPEKRQRVTPLGEPRVWVFSMDSTDSGCPLHEKRTIGSAVEKLMENPNVGSDDISAIGAQHGLLMTERPRMTNDTIGSILLMREKLLQLEEANEKTPGLFTQVLGIQERAQFYNFAGRIRRLRNQLAHPDPKGVLGKNLDLVLALEKDRRFLRLLADWDPESLD</sequence>
<reference evidence="1 2" key="1">
    <citation type="submission" date="2016-10" db="EMBL/GenBank/DDBJ databases">
        <title>The genome of Paramicrosporidium saccamoebae is the missing link in understanding Cryptomycota and Microsporidia evolution.</title>
        <authorList>
            <person name="Quandt C.A."/>
            <person name="Beaudet D."/>
            <person name="Corsaro D."/>
            <person name="Michel R."/>
            <person name="Corradi N."/>
            <person name="James T."/>
        </authorList>
    </citation>
    <scope>NUCLEOTIDE SEQUENCE [LARGE SCALE GENOMIC DNA]</scope>
    <source>
        <strain evidence="1 2">KSL3</strain>
    </source>
</reference>
<gene>
    <name evidence="1" type="ORF">PSACC_03646</name>
</gene>